<dbReference type="InterPro" id="IPR016135">
    <property type="entry name" value="UBQ-conjugating_enzyme/RWD"/>
</dbReference>
<evidence type="ECO:0000313" key="3">
    <source>
        <dbReference type="Proteomes" id="UP000489600"/>
    </source>
</evidence>
<proteinExistence type="predicted"/>
<accession>A0A565B0X4</accession>
<dbReference type="GO" id="GO:0015031">
    <property type="term" value="P:protein transport"/>
    <property type="evidence" value="ECO:0007669"/>
    <property type="project" value="InterPro"/>
</dbReference>
<dbReference type="PROSITE" id="PS51322">
    <property type="entry name" value="UEV"/>
    <property type="match status" value="1"/>
</dbReference>
<dbReference type="GO" id="GO:0000813">
    <property type="term" value="C:ESCRT I complex"/>
    <property type="evidence" value="ECO:0007669"/>
    <property type="project" value="TreeGrafter"/>
</dbReference>
<dbReference type="PANTHER" id="PTHR23306">
    <property type="entry name" value="TUMOR SUSCEPTIBILITY GENE 101 PROTEIN-RELATED"/>
    <property type="match status" value="1"/>
</dbReference>
<dbReference type="Pfam" id="PF05743">
    <property type="entry name" value="UEV"/>
    <property type="match status" value="2"/>
</dbReference>
<comment type="caution">
    <text evidence="2">The sequence shown here is derived from an EMBL/GenBank/DDBJ whole genome shotgun (WGS) entry which is preliminary data.</text>
</comment>
<feature type="domain" description="UEV" evidence="1">
    <location>
        <begin position="1"/>
        <end position="158"/>
    </location>
</feature>
<dbReference type="EMBL" id="CABITT030000002">
    <property type="protein sequence ID" value="VVA95312.1"/>
    <property type="molecule type" value="Genomic_DNA"/>
</dbReference>
<dbReference type="CDD" id="cd11685">
    <property type="entry name" value="UEV_TSG101-like"/>
    <property type="match status" value="2"/>
</dbReference>
<evidence type="ECO:0000259" key="1">
    <source>
        <dbReference type="PROSITE" id="PS51322"/>
    </source>
</evidence>
<evidence type="ECO:0000313" key="2">
    <source>
        <dbReference type="EMBL" id="VVA95312.1"/>
    </source>
</evidence>
<sequence length="339" mass="38321">MSLSIPMTSPMSTPQRKAYRVISGLLSGPDLSYDEFTKGFILRHLVDLVSTGLVLQYKIDNVASVNLLQAYGSIPYQNKKHSVPVTICFPQYYPHLCPEVFVNCADDTTIQESNCVDSSGAVSHAYLDSWKYHESNVVSLFKELTKEFTDHPPLCIPNLNGVLTPDQITQKYLLRHYDLATYLKNKEGGLEAFIKNVKDVASAQEPTYSDATKRVIQEHIRNLHRYYPEKGSVECDLSKPLIQVLVKTPYCQEGCSKNWASVTIYLPVSYPASRAHVWLDCPNDHVIKKDLVSIAPTSGLVFFTYLRNWDEKKSNLVGLVSHLSAEFTCQPPFDRCQQF</sequence>
<dbReference type="SUPFAM" id="SSF54495">
    <property type="entry name" value="UBC-like"/>
    <property type="match status" value="2"/>
</dbReference>
<organism evidence="2 3">
    <name type="scientific">Arabis nemorensis</name>
    <dbReference type="NCBI Taxonomy" id="586526"/>
    <lineage>
        <taxon>Eukaryota</taxon>
        <taxon>Viridiplantae</taxon>
        <taxon>Streptophyta</taxon>
        <taxon>Embryophyta</taxon>
        <taxon>Tracheophyta</taxon>
        <taxon>Spermatophyta</taxon>
        <taxon>Magnoliopsida</taxon>
        <taxon>eudicotyledons</taxon>
        <taxon>Gunneridae</taxon>
        <taxon>Pentapetalae</taxon>
        <taxon>rosids</taxon>
        <taxon>malvids</taxon>
        <taxon>Brassicales</taxon>
        <taxon>Brassicaceae</taxon>
        <taxon>Arabideae</taxon>
        <taxon>Arabis</taxon>
    </lineage>
</organism>
<dbReference type="GO" id="GO:0043130">
    <property type="term" value="F:ubiquitin binding"/>
    <property type="evidence" value="ECO:0007669"/>
    <property type="project" value="TreeGrafter"/>
</dbReference>
<dbReference type="PANTHER" id="PTHR23306:SF3">
    <property type="entry name" value="TUMOR SUPPRESSOR PROTEIN 101"/>
    <property type="match status" value="1"/>
</dbReference>
<dbReference type="OrthoDB" id="306304at2759"/>
<dbReference type="InterPro" id="IPR052070">
    <property type="entry name" value="ESCRT-I_UEV_domain"/>
</dbReference>
<name>A0A565B0X4_9BRAS</name>
<reference evidence="2" key="1">
    <citation type="submission" date="2019-07" db="EMBL/GenBank/DDBJ databases">
        <authorList>
            <person name="Dittberner H."/>
        </authorList>
    </citation>
    <scope>NUCLEOTIDE SEQUENCE [LARGE SCALE GENOMIC DNA]</scope>
</reference>
<dbReference type="AlphaFoldDB" id="A0A565B0X4"/>
<dbReference type="GO" id="GO:0008333">
    <property type="term" value="P:endosome to lysosome transport"/>
    <property type="evidence" value="ECO:0007669"/>
    <property type="project" value="TreeGrafter"/>
</dbReference>
<protein>
    <recommendedName>
        <fullName evidence="1">UEV domain-containing protein</fullName>
    </recommendedName>
</protein>
<keyword evidence="3" id="KW-1185">Reference proteome</keyword>
<gene>
    <name evidence="2" type="ORF">ANE_LOCUS5757</name>
</gene>
<dbReference type="Gene3D" id="3.10.110.10">
    <property type="entry name" value="Ubiquitin Conjugating Enzyme"/>
    <property type="match status" value="2"/>
</dbReference>
<dbReference type="Proteomes" id="UP000489600">
    <property type="component" value="Unassembled WGS sequence"/>
</dbReference>
<dbReference type="InterPro" id="IPR008883">
    <property type="entry name" value="UEV_N"/>
</dbReference>